<organism evidence="8 9">
    <name type="scientific">Podarcis lilfordi</name>
    <name type="common">Lilford's wall lizard</name>
    <dbReference type="NCBI Taxonomy" id="74358"/>
    <lineage>
        <taxon>Eukaryota</taxon>
        <taxon>Metazoa</taxon>
        <taxon>Chordata</taxon>
        <taxon>Craniata</taxon>
        <taxon>Vertebrata</taxon>
        <taxon>Euteleostomi</taxon>
        <taxon>Lepidosauria</taxon>
        <taxon>Squamata</taxon>
        <taxon>Bifurcata</taxon>
        <taxon>Unidentata</taxon>
        <taxon>Episquamata</taxon>
        <taxon>Laterata</taxon>
        <taxon>Lacertibaenia</taxon>
        <taxon>Lacertidae</taxon>
        <taxon>Podarcis</taxon>
    </lineage>
</organism>
<sequence length="228" mass="25762">MALEADVTVEAHNTPNETGTPIMAHPPDVYSDNTLQEWLEAVLKSSNKAIKLDFKSIKAVGPSLDILVKTSSQMNIHRPVWLNADILRGPNVPINIAVNASRFLSLIQEKFPDCTLSPGWSTLYLPFFPNKTYTQKMVEDMHSLVGNLPQRITFPIRAVMARPAWPHLSWLLSQSDRYSLTLWQGKTDPVTVDDLLFIRKNSQPEQIYYDLFEPVLTQFRDLASGLAV</sequence>
<dbReference type="GO" id="GO:0016020">
    <property type="term" value="C:membrane"/>
    <property type="evidence" value="ECO:0007669"/>
    <property type="project" value="UniProtKB-SubCell"/>
</dbReference>
<keyword evidence="3" id="KW-1133">Transmembrane helix</keyword>
<evidence type="ECO:0000256" key="3">
    <source>
        <dbReference type="ARBA" id="ARBA00022989"/>
    </source>
</evidence>
<evidence type="ECO:0000256" key="2">
    <source>
        <dbReference type="ARBA" id="ARBA00022692"/>
    </source>
</evidence>
<evidence type="ECO:0000313" key="8">
    <source>
        <dbReference type="EMBL" id="CAI5777104.1"/>
    </source>
</evidence>
<protein>
    <recommendedName>
        <fullName evidence="5">Protein FAM151A</fullName>
    </recommendedName>
</protein>
<feature type="domain" description="Menorin-like" evidence="7">
    <location>
        <begin position="1"/>
        <end position="215"/>
    </location>
</feature>
<dbReference type="GO" id="GO:0005615">
    <property type="term" value="C:extracellular space"/>
    <property type="evidence" value="ECO:0007669"/>
    <property type="project" value="TreeGrafter"/>
</dbReference>
<accession>A0AA35KGZ4</accession>
<comment type="similarity">
    <text evidence="6">Belongs to the menorin family.</text>
</comment>
<proteinExistence type="inferred from homology"/>
<dbReference type="EMBL" id="OX395131">
    <property type="protein sequence ID" value="CAI5777104.1"/>
    <property type="molecule type" value="Genomic_DNA"/>
</dbReference>
<evidence type="ECO:0000313" key="9">
    <source>
        <dbReference type="Proteomes" id="UP001178461"/>
    </source>
</evidence>
<name>A0AA35KGZ4_9SAUR</name>
<gene>
    <name evidence="8" type="ORF">PODLI_1B005490</name>
</gene>
<comment type="subcellular location">
    <subcellularLocation>
        <location evidence="1">Membrane</location>
        <topology evidence="1">Single-pass membrane protein</topology>
    </subcellularLocation>
</comment>
<dbReference type="AlphaFoldDB" id="A0AA35KGZ4"/>
<dbReference type="Proteomes" id="UP001178461">
    <property type="component" value="Chromosome 6"/>
</dbReference>
<keyword evidence="4" id="KW-0472">Membrane</keyword>
<evidence type="ECO:0000256" key="1">
    <source>
        <dbReference type="ARBA" id="ARBA00004167"/>
    </source>
</evidence>
<reference evidence="8" key="1">
    <citation type="submission" date="2022-12" db="EMBL/GenBank/DDBJ databases">
        <authorList>
            <person name="Alioto T."/>
            <person name="Alioto T."/>
            <person name="Gomez Garrido J."/>
        </authorList>
    </citation>
    <scope>NUCLEOTIDE SEQUENCE</scope>
</reference>
<evidence type="ECO:0000256" key="4">
    <source>
        <dbReference type="ARBA" id="ARBA00023136"/>
    </source>
</evidence>
<evidence type="ECO:0000256" key="5">
    <source>
        <dbReference type="ARBA" id="ARBA00044104"/>
    </source>
</evidence>
<dbReference type="PANTHER" id="PTHR21184">
    <property type="entry name" value="MENORIN (DENDRITIC BRANCHING PROTEIN)"/>
    <property type="match status" value="1"/>
</dbReference>
<dbReference type="InterPro" id="IPR019356">
    <property type="entry name" value="Menorin_dom"/>
</dbReference>
<dbReference type="PANTHER" id="PTHR21184:SF4">
    <property type="entry name" value="PROTEIN FAM151A"/>
    <property type="match status" value="1"/>
</dbReference>
<evidence type="ECO:0000256" key="6">
    <source>
        <dbReference type="ARBA" id="ARBA00044953"/>
    </source>
</evidence>
<keyword evidence="2" id="KW-0812">Transmembrane</keyword>
<dbReference type="Pfam" id="PF10223">
    <property type="entry name" value="Menorin_N"/>
    <property type="match status" value="1"/>
</dbReference>
<keyword evidence="9" id="KW-1185">Reference proteome</keyword>
<evidence type="ECO:0000259" key="7">
    <source>
        <dbReference type="Pfam" id="PF10223"/>
    </source>
</evidence>